<dbReference type="AlphaFoldDB" id="A0A3A1Y3R5"/>
<evidence type="ECO:0000313" key="1">
    <source>
        <dbReference type="EMBL" id="RIY32091.1"/>
    </source>
</evidence>
<proteinExistence type="predicted"/>
<evidence type="ECO:0000313" key="2">
    <source>
        <dbReference type="Proteomes" id="UP000265691"/>
    </source>
</evidence>
<protein>
    <submittedName>
        <fullName evidence="1">Uncharacterized protein</fullName>
    </submittedName>
</protein>
<keyword evidence="2" id="KW-1185">Reference proteome</keyword>
<gene>
    <name evidence="1" type="ORF">CKF54_05420</name>
</gene>
<accession>A0A3A1Y3R5</accession>
<sequence>MVVNNTNIIKEVALQYINLRIGKDQTSLWVRMAQYFNKELSILASKTNGVIDDDSLIELIGKTFSLHIPAQPIKNRYAISSKSLLTITQLGKSYFYLLQLDSDLRNSTQRDIIKFYYCAAALHNFNECSISTSILLYDLKAIYSDGLQENYSQELLALLNHNFEAGRFFLLKFNGSDFNCLSFDLNFNHILNINAEYMQIVRSIWKEFYGIDVFFRVR</sequence>
<name>A0A3A1Y3R5_9GAMM</name>
<dbReference type="EMBL" id="NRHC01000069">
    <property type="protein sequence ID" value="RIY32091.1"/>
    <property type="molecule type" value="Genomic_DNA"/>
</dbReference>
<comment type="caution">
    <text evidence="1">The sequence shown here is derived from an EMBL/GenBank/DDBJ whole genome shotgun (WGS) entry which is preliminary data.</text>
</comment>
<dbReference type="RefSeq" id="WP_119525348.1">
    <property type="nucleotide sequence ID" value="NZ_NRHC01000069.1"/>
</dbReference>
<reference evidence="1 2" key="1">
    <citation type="submission" date="2017-08" db="EMBL/GenBank/DDBJ databases">
        <title>Reclassification of Bisgaard taxon 37 and 44.</title>
        <authorList>
            <person name="Christensen H."/>
        </authorList>
    </citation>
    <scope>NUCLEOTIDE SEQUENCE [LARGE SCALE GENOMIC DNA]</scope>
    <source>
        <strain evidence="1 2">B96_3</strain>
    </source>
</reference>
<organism evidence="1 2">
    <name type="scientific">Psittacicella hinzii</name>
    <dbReference type="NCBI Taxonomy" id="2028575"/>
    <lineage>
        <taxon>Bacteria</taxon>
        <taxon>Pseudomonadati</taxon>
        <taxon>Pseudomonadota</taxon>
        <taxon>Gammaproteobacteria</taxon>
        <taxon>Pasteurellales</taxon>
        <taxon>Psittacicellaceae</taxon>
        <taxon>Psittacicella</taxon>
    </lineage>
</organism>
<dbReference type="Proteomes" id="UP000265691">
    <property type="component" value="Unassembled WGS sequence"/>
</dbReference>